<dbReference type="InterPro" id="IPR020069">
    <property type="entry name" value="Ribosomal_bL9_C"/>
</dbReference>
<dbReference type="InterPro" id="IPR036935">
    <property type="entry name" value="Ribosomal_bL9_N_sf"/>
</dbReference>
<dbReference type="Proteomes" id="UP000250166">
    <property type="component" value="Unassembled WGS sequence"/>
</dbReference>
<feature type="domain" description="Ribosomal protein L9" evidence="8">
    <location>
        <begin position="13"/>
        <end position="40"/>
    </location>
</feature>
<dbReference type="SUPFAM" id="SSF55658">
    <property type="entry name" value="L9 N-domain-like"/>
    <property type="match status" value="1"/>
</dbReference>
<dbReference type="GO" id="GO:1990904">
    <property type="term" value="C:ribonucleoprotein complex"/>
    <property type="evidence" value="ECO:0007669"/>
    <property type="project" value="UniProtKB-KW"/>
</dbReference>
<dbReference type="InterPro" id="IPR009027">
    <property type="entry name" value="Ribosomal_bL9/RNase_H1_N"/>
</dbReference>
<dbReference type="GO" id="GO:0019843">
    <property type="term" value="F:rRNA binding"/>
    <property type="evidence" value="ECO:0007669"/>
    <property type="project" value="UniProtKB-UniRule"/>
</dbReference>
<dbReference type="GO" id="GO:0003735">
    <property type="term" value="F:structural constituent of ribosome"/>
    <property type="evidence" value="ECO:0007669"/>
    <property type="project" value="InterPro"/>
</dbReference>
<evidence type="ECO:0000256" key="4">
    <source>
        <dbReference type="ARBA" id="ARBA00022980"/>
    </source>
</evidence>
<dbReference type="EMBL" id="UAWL01000006">
    <property type="protein sequence ID" value="SQB98393.1"/>
    <property type="molecule type" value="Genomic_DNA"/>
</dbReference>
<organism evidence="9 10">
    <name type="scientific">Helicobacter fennelliae</name>
    <dbReference type="NCBI Taxonomy" id="215"/>
    <lineage>
        <taxon>Bacteria</taxon>
        <taxon>Pseudomonadati</taxon>
        <taxon>Campylobacterota</taxon>
        <taxon>Epsilonproteobacteria</taxon>
        <taxon>Campylobacterales</taxon>
        <taxon>Helicobacteraceae</taxon>
        <taxon>Helicobacter</taxon>
    </lineage>
</organism>
<evidence type="ECO:0000313" key="10">
    <source>
        <dbReference type="Proteomes" id="UP000250166"/>
    </source>
</evidence>
<dbReference type="PANTHER" id="PTHR21368">
    <property type="entry name" value="50S RIBOSOMAL PROTEIN L9"/>
    <property type="match status" value="1"/>
</dbReference>
<evidence type="ECO:0000256" key="2">
    <source>
        <dbReference type="ARBA" id="ARBA00022730"/>
    </source>
</evidence>
<sequence length="147" mass="16354">MKILLLEDIKGLGKKGDICEVKDGYGQNFLIAKNKAKHATHEVINRYKAEQAKIAQINALEMAERKQLAKSLEDIEVVLYKKGNNGTLFGSITKDEIACELEKTHRLSIDKKEIDIKTPIKSAGDFAVEVKLGNGIHANLKIRVVVE</sequence>
<dbReference type="Pfam" id="PF03948">
    <property type="entry name" value="Ribosomal_L9_C"/>
    <property type="match status" value="1"/>
</dbReference>
<evidence type="ECO:0000313" key="9">
    <source>
        <dbReference type="EMBL" id="SQB98393.1"/>
    </source>
</evidence>
<dbReference type="GO" id="GO:0006412">
    <property type="term" value="P:translation"/>
    <property type="evidence" value="ECO:0007669"/>
    <property type="project" value="UniProtKB-UniRule"/>
</dbReference>
<dbReference type="Gene3D" id="3.40.5.10">
    <property type="entry name" value="Ribosomal protein L9, N-terminal domain"/>
    <property type="match status" value="1"/>
</dbReference>
<dbReference type="GO" id="GO:0005840">
    <property type="term" value="C:ribosome"/>
    <property type="evidence" value="ECO:0007669"/>
    <property type="project" value="UniProtKB-KW"/>
</dbReference>
<evidence type="ECO:0000256" key="6">
    <source>
        <dbReference type="ARBA" id="ARBA00035292"/>
    </source>
</evidence>
<dbReference type="RefSeq" id="WP_112058513.1">
    <property type="nucleotide sequence ID" value="NZ_UAWL01000006.1"/>
</dbReference>
<dbReference type="InterPro" id="IPR000244">
    <property type="entry name" value="Ribosomal_bL9"/>
</dbReference>
<comment type="function">
    <text evidence="7">Binds to the 23S rRNA.</text>
</comment>
<evidence type="ECO:0000256" key="7">
    <source>
        <dbReference type="HAMAP-Rule" id="MF_00503"/>
    </source>
</evidence>
<gene>
    <name evidence="7 9" type="primary">rplI</name>
    <name evidence="9" type="ORF">NCTC13102_00850</name>
</gene>
<dbReference type="Pfam" id="PF01281">
    <property type="entry name" value="Ribosomal_L9_N"/>
    <property type="match status" value="1"/>
</dbReference>
<keyword evidence="3 7" id="KW-0694">RNA-binding</keyword>
<keyword evidence="4 7" id="KW-0689">Ribosomal protein</keyword>
<keyword evidence="2 7" id="KW-0699">rRNA-binding</keyword>
<evidence type="ECO:0000256" key="5">
    <source>
        <dbReference type="ARBA" id="ARBA00023274"/>
    </source>
</evidence>
<dbReference type="InterPro" id="IPR036791">
    <property type="entry name" value="Ribosomal_bL9_C_sf"/>
</dbReference>
<evidence type="ECO:0000256" key="3">
    <source>
        <dbReference type="ARBA" id="ARBA00022884"/>
    </source>
</evidence>
<dbReference type="InterPro" id="IPR020070">
    <property type="entry name" value="Ribosomal_bL9_N"/>
</dbReference>
<dbReference type="PROSITE" id="PS00651">
    <property type="entry name" value="RIBOSOMAL_L9"/>
    <property type="match status" value="1"/>
</dbReference>
<keyword evidence="5 7" id="KW-0687">Ribonucleoprotein</keyword>
<dbReference type="HAMAP" id="MF_00503">
    <property type="entry name" value="Ribosomal_bL9"/>
    <property type="match status" value="1"/>
</dbReference>
<comment type="similarity">
    <text evidence="1 7">Belongs to the bacterial ribosomal protein bL9 family.</text>
</comment>
<proteinExistence type="inferred from homology"/>
<dbReference type="SUPFAM" id="SSF55653">
    <property type="entry name" value="Ribosomal protein L9 C-domain"/>
    <property type="match status" value="1"/>
</dbReference>
<reference evidence="9 10" key="1">
    <citation type="submission" date="2018-06" db="EMBL/GenBank/DDBJ databases">
        <authorList>
            <consortium name="Pathogen Informatics"/>
            <person name="Doyle S."/>
        </authorList>
    </citation>
    <scope>NUCLEOTIDE SEQUENCE [LARGE SCALE GENOMIC DNA]</scope>
    <source>
        <strain evidence="9 10">NCTC13102</strain>
    </source>
</reference>
<evidence type="ECO:0000256" key="1">
    <source>
        <dbReference type="ARBA" id="ARBA00010605"/>
    </source>
</evidence>
<dbReference type="InterPro" id="IPR020594">
    <property type="entry name" value="Ribosomal_bL9_bac/chp"/>
</dbReference>
<dbReference type="AlphaFoldDB" id="A0A2X3BCP8"/>
<accession>A0A2X3BCP8</accession>
<dbReference type="NCBIfam" id="TIGR00158">
    <property type="entry name" value="L9"/>
    <property type="match status" value="1"/>
</dbReference>
<dbReference type="Gene3D" id="3.10.430.100">
    <property type="entry name" value="Ribosomal protein L9, C-terminal domain"/>
    <property type="match status" value="1"/>
</dbReference>
<evidence type="ECO:0000259" key="8">
    <source>
        <dbReference type="PROSITE" id="PS00651"/>
    </source>
</evidence>
<name>A0A2X3BCP8_9HELI</name>
<protein>
    <recommendedName>
        <fullName evidence="6 7">Large ribosomal subunit protein bL9</fullName>
    </recommendedName>
</protein>